<dbReference type="Pfam" id="PF02837">
    <property type="entry name" value="Glyco_hydro_2_N"/>
    <property type="match status" value="1"/>
</dbReference>
<dbReference type="SUPFAM" id="SSF51445">
    <property type="entry name" value="(Trans)glycosidases"/>
    <property type="match status" value="1"/>
</dbReference>
<dbReference type="InterPro" id="IPR006104">
    <property type="entry name" value="Glyco_hydro_2_N"/>
</dbReference>
<keyword evidence="11" id="KW-1185">Reference proteome</keyword>
<evidence type="ECO:0000313" key="10">
    <source>
        <dbReference type="EMBL" id="SDY12266.1"/>
    </source>
</evidence>
<feature type="chain" id="PRO_5011644763" evidence="4">
    <location>
        <begin position="23"/>
        <end position="956"/>
    </location>
</feature>
<evidence type="ECO:0000259" key="9">
    <source>
        <dbReference type="Pfam" id="PF18565"/>
    </source>
</evidence>
<evidence type="ECO:0000259" key="5">
    <source>
        <dbReference type="Pfam" id="PF00703"/>
    </source>
</evidence>
<dbReference type="InterPro" id="IPR006103">
    <property type="entry name" value="Glyco_hydro_2_cat"/>
</dbReference>
<dbReference type="EMBL" id="FNON01000004">
    <property type="protein sequence ID" value="SDY12266.1"/>
    <property type="molecule type" value="Genomic_DNA"/>
</dbReference>
<keyword evidence="2" id="KW-0378">Hydrolase</keyword>
<dbReference type="Gene3D" id="2.60.40.10">
    <property type="entry name" value="Immunoglobulins"/>
    <property type="match status" value="3"/>
</dbReference>
<keyword evidence="3" id="KW-0326">Glycosidase</keyword>
<evidence type="ECO:0000259" key="6">
    <source>
        <dbReference type="Pfam" id="PF02836"/>
    </source>
</evidence>
<feature type="domain" description="Glycoside hydrolase family 2 immunoglobulin-like beta-sandwich" evidence="5">
    <location>
        <begin position="221"/>
        <end position="287"/>
    </location>
</feature>
<feature type="domain" description="Glycosyl hydrolases family 2 sugar binding" evidence="7">
    <location>
        <begin position="97"/>
        <end position="188"/>
    </location>
</feature>
<feature type="domain" description="Glycoside hydrolase family 2" evidence="9">
    <location>
        <begin position="734"/>
        <end position="802"/>
    </location>
</feature>
<dbReference type="RefSeq" id="WP_218134854.1">
    <property type="nucleotide sequence ID" value="NZ_FNON01000004.1"/>
</dbReference>
<dbReference type="InterPro" id="IPR006102">
    <property type="entry name" value="Ig-like_GH2"/>
</dbReference>
<keyword evidence="4" id="KW-0732">Signal</keyword>
<reference evidence="10 11" key="1">
    <citation type="submission" date="2016-10" db="EMBL/GenBank/DDBJ databases">
        <authorList>
            <person name="de Groot N.N."/>
        </authorList>
    </citation>
    <scope>NUCLEOTIDE SEQUENCE [LARGE SCALE GENOMIC DNA]</scope>
    <source>
        <strain evidence="10 11">CPCC 202699</strain>
    </source>
</reference>
<dbReference type="PRINTS" id="PR00132">
    <property type="entry name" value="GLHYDRLASE2"/>
</dbReference>
<comment type="similarity">
    <text evidence="1">Belongs to the glycosyl hydrolase 2 family.</text>
</comment>
<dbReference type="AlphaFoldDB" id="A0A1H3H9U6"/>
<evidence type="ECO:0000256" key="2">
    <source>
        <dbReference type="ARBA" id="ARBA00022801"/>
    </source>
</evidence>
<evidence type="ECO:0000256" key="3">
    <source>
        <dbReference type="ARBA" id="ARBA00023295"/>
    </source>
</evidence>
<name>A0A1H3H9U6_9PSEU</name>
<dbReference type="PANTHER" id="PTHR42732">
    <property type="entry name" value="BETA-GALACTOSIDASE"/>
    <property type="match status" value="1"/>
</dbReference>
<dbReference type="InterPro" id="IPR017853">
    <property type="entry name" value="GH"/>
</dbReference>
<dbReference type="GO" id="GO:0004553">
    <property type="term" value="F:hydrolase activity, hydrolyzing O-glycosyl compounds"/>
    <property type="evidence" value="ECO:0007669"/>
    <property type="project" value="InterPro"/>
</dbReference>
<feature type="domain" description="DUF4982" evidence="8">
    <location>
        <begin position="622"/>
        <end position="714"/>
    </location>
</feature>
<dbReference type="Pfam" id="PF00703">
    <property type="entry name" value="Glyco_hydro_2"/>
    <property type="match status" value="1"/>
</dbReference>
<dbReference type="PANTHER" id="PTHR42732:SF1">
    <property type="entry name" value="BETA-MANNOSIDASE"/>
    <property type="match status" value="1"/>
</dbReference>
<gene>
    <name evidence="10" type="ORF">SAMN05421504_104579</name>
</gene>
<evidence type="ECO:0000256" key="1">
    <source>
        <dbReference type="ARBA" id="ARBA00007401"/>
    </source>
</evidence>
<proteinExistence type="inferred from homology"/>
<dbReference type="InterPro" id="IPR040605">
    <property type="entry name" value="Glyco_hydro2_dom5"/>
</dbReference>
<dbReference type="InterPro" id="IPR036156">
    <property type="entry name" value="Beta-gal/glucu_dom_sf"/>
</dbReference>
<dbReference type="InterPro" id="IPR032311">
    <property type="entry name" value="DUF4982"/>
</dbReference>
<evidence type="ECO:0000259" key="7">
    <source>
        <dbReference type="Pfam" id="PF02837"/>
    </source>
</evidence>
<dbReference type="Pfam" id="PF16355">
    <property type="entry name" value="DUF4982"/>
    <property type="match status" value="1"/>
</dbReference>
<dbReference type="SUPFAM" id="SSF49303">
    <property type="entry name" value="beta-Galactosidase/glucuronidase domain"/>
    <property type="match status" value="1"/>
</dbReference>
<dbReference type="GO" id="GO:0005975">
    <property type="term" value="P:carbohydrate metabolic process"/>
    <property type="evidence" value="ECO:0007669"/>
    <property type="project" value="InterPro"/>
</dbReference>
<accession>A0A1H3H9U6</accession>
<dbReference type="Pfam" id="PF18565">
    <property type="entry name" value="Glyco_hydro2_C5"/>
    <property type="match status" value="1"/>
</dbReference>
<dbReference type="InterPro" id="IPR008979">
    <property type="entry name" value="Galactose-bd-like_sf"/>
</dbReference>
<dbReference type="SUPFAM" id="SSF49785">
    <property type="entry name" value="Galactose-binding domain-like"/>
    <property type="match status" value="1"/>
</dbReference>
<evidence type="ECO:0000256" key="4">
    <source>
        <dbReference type="SAM" id="SignalP"/>
    </source>
</evidence>
<dbReference type="InterPro" id="IPR006101">
    <property type="entry name" value="Glyco_hydro_2"/>
</dbReference>
<organism evidence="10 11">
    <name type="scientific">Amycolatopsis xylanica</name>
    <dbReference type="NCBI Taxonomy" id="589385"/>
    <lineage>
        <taxon>Bacteria</taxon>
        <taxon>Bacillati</taxon>
        <taxon>Actinomycetota</taxon>
        <taxon>Actinomycetes</taxon>
        <taxon>Pseudonocardiales</taxon>
        <taxon>Pseudonocardiaceae</taxon>
        <taxon>Amycolatopsis</taxon>
    </lineage>
</organism>
<dbReference type="Gene3D" id="3.20.20.80">
    <property type="entry name" value="Glycosidases"/>
    <property type="match status" value="1"/>
</dbReference>
<evidence type="ECO:0000313" key="11">
    <source>
        <dbReference type="Proteomes" id="UP000199515"/>
    </source>
</evidence>
<evidence type="ECO:0000259" key="8">
    <source>
        <dbReference type="Pfam" id="PF16355"/>
    </source>
</evidence>
<dbReference type="Proteomes" id="UP000199515">
    <property type="component" value="Unassembled WGS sequence"/>
</dbReference>
<sequence length="956" mass="103604">MSRLKHLLLVLLLVVGVAPAQADPMPRLADGTTDFSKDWKFALVNSADATDPTGAYADAAKPAFDDSKWRRLDVPHDWSIELDPVATGQSGEGFYRAGLGWYRKTFTVPASAKGKRLSLEFDGVYMDSHVYVNGKLAAEHPNGYTGFAVDMTDLVTTGSNVVAVKVVHKSPSSRWYAGSGIYRPVHLVVTDPVRVARHGVFVTTPDLATTYPKGYATVHAETEVKGAGKVTNEVQDATGRVVAKGADLRVDRPILWTTDKPYLYTLVTKVSVDGRVTDTVRTRFGIRWFAFSPDNGFSLNGKAQKLQGVNLHSTLGALGAAVNRDAIVQQLTKMKSMGVNAVRTSHNPPSPEFVAVCEELGLLLMIEAFDSWKTKKRDYDYSRFFDEHSSADIKEMVNAAKNSPSVILWSIGNEIPDGASIEVGVPIAKRLIADIKSIDRTRPVVLGSHHYTSVPADGTAQDQILRLLDGLGVNYNSAKSLDGLHAKYRDKFFFESESSSEVSGRGVYQDPSIQNAAPNYTPGKQASSSYDNTMPGWAFSGEHGLKKDRDRKFLAGQFIWSGQDYIGEPTPYNGIFPVRSSFFGAVDTAGFEKDQFYLFQSQWTAKPMVHLVPMTWTGHEPGAPVEVWAYSNVEKVELFLNGKSLGTRSFDHKKTAYGKAYLETTEQPKDDRSFPSGSYTSPNGGTGRLRLAWSVPFAPGELTAVAYSGGNVVARDTVKTAGEPASVRLKTEPGQSLSYVYAEIVDRDGVVVPDADNQVTFEVSGGRLVGTDNGREEDTENFTSAVRHAYHGKLVAIVTAGATVRAKLGQSVTPPAADASFSGAKDTLPAAMLDGDVNTGWSNLYTKGATPQFAAVSVSHPAEWVTLNVAKEASGLNARFVTGGKLALPKSIEVGYWNGREYVPVTGLKVVWAAESGGLSTITFDKVPTTRVRLKMISPAPGSDQGFFRIGELRAV</sequence>
<dbReference type="InterPro" id="IPR013783">
    <property type="entry name" value="Ig-like_fold"/>
</dbReference>
<dbReference type="Pfam" id="PF02836">
    <property type="entry name" value="Glyco_hydro_2_C"/>
    <property type="match status" value="1"/>
</dbReference>
<dbReference type="InterPro" id="IPR051913">
    <property type="entry name" value="GH2_Domain-Containing"/>
</dbReference>
<dbReference type="STRING" id="589385.SAMN05421504_104579"/>
<dbReference type="Gene3D" id="2.60.120.260">
    <property type="entry name" value="Galactose-binding domain-like"/>
    <property type="match status" value="2"/>
</dbReference>
<feature type="signal peptide" evidence="4">
    <location>
        <begin position="1"/>
        <end position="22"/>
    </location>
</feature>
<protein>
    <submittedName>
        <fullName evidence="10">Beta-galactosidase</fullName>
    </submittedName>
</protein>
<feature type="domain" description="Glycoside hydrolase family 2 catalytic" evidence="6">
    <location>
        <begin position="295"/>
        <end position="449"/>
    </location>
</feature>